<dbReference type="GO" id="GO:0046688">
    <property type="term" value="P:response to copper ion"/>
    <property type="evidence" value="ECO:0007669"/>
    <property type="project" value="UniProtKB-UniRule"/>
</dbReference>
<proteinExistence type="inferred from homology"/>
<feature type="transmembrane region" description="Helical" evidence="6">
    <location>
        <begin position="89"/>
        <end position="110"/>
    </location>
</feature>
<evidence type="ECO:0000256" key="6">
    <source>
        <dbReference type="RuleBase" id="RU369037"/>
    </source>
</evidence>
<sequence length="285" mass="30492">MATLLVLCRFLHFTVVLLIFGVCVFRPWLLGKSPQPALDRPLARITRLLAWLALISGIAWLLLISASMAGTELAGLEPATVQQVLSKTFFGQVWSLHLALSILLVLALFTSWTTARLLLSTALLATLAPVGHGAMLNGINGQLLILNQVVHLLCVGAWLGGLLVLGLILRQAARYPLEALLRHFSGIGYVLVAGLLGTGLINIRVLTGQFWPTPLFSGFALILLIKVLLVAGMLGLALLNRLQSRNCQQRLGPLQVSVTLEWLLGVSAVAAVSLLGTLPPMLSAA</sequence>
<organism evidence="8 9">
    <name type="scientific">Pseudomonas mucidolens</name>
    <dbReference type="NCBI Taxonomy" id="46679"/>
    <lineage>
        <taxon>Bacteria</taxon>
        <taxon>Pseudomonadati</taxon>
        <taxon>Pseudomonadota</taxon>
        <taxon>Gammaproteobacteria</taxon>
        <taxon>Pseudomonadales</taxon>
        <taxon>Pseudomonadaceae</taxon>
        <taxon>Pseudomonas</taxon>
    </lineage>
</organism>
<keyword evidence="9" id="KW-1185">Reference proteome</keyword>
<dbReference type="EMBL" id="LT629802">
    <property type="protein sequence ID" value="SDU90592.1"/>
    <property type="molecule type" value="Genomic_DNA"/>
</dbReference>
<keyword evidence="6" id="KW-0997">Cell inner membrane</keyword>
<feature type="domain" description="Copper resistance protein D" evidence="7">
    <location>
        <begin position="179"/>
        <end position="275"/>
    </location>
</feature>
<keyword evidence="3 6" id="KW-0812">Transmembrane</keyword>
<evidence type="ECO:0000256" key="1">
    <source>
        <dbReference type="ARBA" id="ARBA00004651"/>
    </source>
</evidence>
<dbReference type="Pfam" id="PF05425">
    <property type="entry name" value="CopD"/>
    <property type="match status" value="1"/>
</dbReference>
<feature type="transmembrane region" description="Helical" evidence="6">
    <location>
        <begin position="117"/>
        <end position="139"/>
    </location>
</feature>
<evidence type="ECO:0000256" key="2">
    <source>
        <dbReference type="ARBA" id="ARBA00022475"/>
    </source>
</evidence>
<keyword evidence="5 6" id="KW-0472">Membrane</keyword>
<keyword evidence="2 6" id="KW-1003">Cell membrane</keyword>
<feature type="transmembrane region" description="Helical" evidence="6">
    <location>
        <begin position="6"/>
        <end position="28"/>
    </location>
</feature>
<evidence type="ECO:0000256" key="4">
    <source>
        <dbReference type="ARBA" id="ARBA00022989"/>
    </source>
</evidence>
<evidence type="ECO:0000256" key="5">
    <source>
        <dbReference type="ARBA" id="ARBA00023136"/>
    </source>
</evidence>
<dbReference type="NCBIfam" id="NF033808">
    <property type="entry name" value="copper_CopD"/>
    <property type="match status" value="1"/>
</dbReference>
<comment type="function">
    <text evidence="6">Involved in copper resistance.</text>
</comment>
<dbReference type="InterPro" id="IPR032694">
    <property type="entry name" value="CopC/D"/>
</dbReference>
<dbReference type="OrthoDB" id="7032707at2"/>
<comment type="similarity">
    <text evidence="6">Belongs to the CopD family.</text>
</comment>
<feature type="transmembrane region" description="Helical" evidence="6">
    <location>
        <begin position="180"/>
        <end position="203"/>
    </location>
</feature>
<reference evidence="9" key="1">
    <citation type="submission" date="2016-10" db="EMBL/GenBank/DDBJ databases">
        <authorList>
            <person name="Varghese N."/>
            <person name="Submissions S."/>
        </authorList>
    </citation>
    <scope>NUCLEOTIDE SEQUENCE [LARGE SCALE GENOMIC DNA]</scope>
    <source>
        <strain evidence="9">LMG 2223</strain>
    </source>
</reference>
<dbReference type="GO" id="GO:0006825">
    <property type="term" value="P:copper ion transport"/>
    <property type="evidence" value="ECO:0007669"/>
    <property type="project" value="InterPro"/>
</dbReference>
<dbReference type="GO" id="GO:0005886">
    <property type="term" value="C:plasma membrane"/>
    <property type="evidence" value="ECO:0007669"/>
    <property type="project" value="UniProtKB-SubCell"/>
</dbReference>
<dbReference type="PANTHER" id="PTHR34820">
    <property type="entry name" value="INNER MEMBRANE PROTEIN YEBZ"/>
    <property type="match status" value="1"/>
</dbReference>
<dbReference type="PANTHER" id="PTHR34820:SF4">
    <property type="entry name" value="INNER MEMBRANE PROTEIN YEBZ"/>
    <property type="match status" value="1"/>
</dbReference>
<evidence type="ECO:0000313" key="8">
    <source>
        <dbReference type="EMBL" id="SDU90592.1"/>
    </source>
</evidence>
<dbReference type="AlphaFoldDB" id="A0A1H2MBT7"/>
<dbReference type="STRING" id="46679.SAMN05216202_1394"/>
<evidence type="ECO:0000256" key="3">
    <source>
        <dbReference type="ARBA" id="ARBA00022692"/>
    </source>
</evidence>
<comment type="subcellular location">
    <subcellularLocation>
        <location evidence="6">Cell inner membrane</location>
        <topology evidence="6">Multi-pass membrane protein</topology>
    </subcellularLocation>
    <subcellularLocation>
        <location evidence="1">Cell membrane</location>
        <topology evidence="1">Multi-pass membrane protein</topology>
    </subcellularLocation>
</comment>
<evidence type="ECO:0000313" key="9">
    <source>
        <dbReference type="Proteomes" id="UP000198600"/>
    </source>
</evidence>
<protein>
    <recommendedName>
        <fullName evidence="6">Copper resistance protein D</fullName>
    </recommendedName>
</protein>
<feature type="transmembrane region" description="Helical" evidence="6">
    <location>
        <begin position="260"/>
        <end position="282"/>
    </location>
</feature>
<dbReference type="InterPro" id="IPR008457">
    <property type="entry name" value="Cu-R_CopD_dom"/>
</dbReference>
<keyword evidence="6" id="KW-0186">Copper</keyword>
<name>A0A1H2MBT7_9PSED</name>
<keyword evidence="4 6" id="KW-1133">Transmembrane helix</keyword>
<dbReference type="Proteomes" id="UP000198600">
    <property type="component" value="Chromosome I"/>
</dbReference>
<feature type="transmembrane region" description="Helical" evidence="6">
    <location>
        <begin position="48"/>
        <end position="69"/>
    </location>
</feature>
<accession>A0A1H2MBT7</accession>
<dbReference type="RefSeq" id="WP_084379187.1">
    <property type="nucleotide sequence ID" value="NZ_LS483433.1"/>
</dbReference>
<feature type="transmembrane region" description="Helical" evidence="6">
    <location>
        <begin position="145"/>
        <end position="168"/>
    </location>
</feature>
<feature type="transmembrane region" description="Helical" evidence="6">
    <location>
        <begin position="215"/>
        <end position="239"/>
    </location>
</feature>
<dbReference type="InterPro" id="IPR047689">
    <property type="entry name" value="CopD"/>
</dbReference>
<evidence type="ECO:0000259" key="7">
    <source>
        <dbReference type="Pfam" id="PF05425"/>
    </source>
</evidence>
<gene>
    <name evidence="8" type="ORF">SAMN05216202_1394</name>
</gene>